<dbReference type="InterPro" id="IPR022185">
    <property type="entry name" value="DUF3712"/>
</dbReference>
<sequence length="242" mass="26122">MNAITQAILNKSKLEIELIKITKATESSFSMSMKGKATKIGVATATISAMTVDLVGPRGAFGRLDVPSIKMGSFGADVTIVEQKIGIIDMDAFKAFVEAIMKDEDLILRLENGHTTVKSMGMKSTIVYNKVIHLKGLKLLQATLLKMEPDAGGMKSTISMMNPSQFEVDLGTVIYEVQDKDGRRIGEQKGATHVQRGQSSLTLHGSIAGEVSSGETKFVGVDVEEENWLKQIMGSIDVVVTV</sequence>
<keyword evidence="2" id="KW-1185">Reference proteome</keyword>
<dbReference type="GO" id="GO:0000329">
    <property type="term" value="C:fungal-type vacuole membrane"/>
    <property type="evidence" value="ECO:0007669"/>
    <property type="project" value="InterPro"/>
</dbReference>
<protein>
    <submittedName>
        <fullName evidence="1">Uncharacterized protein</fullName>
    </submittedName>
</protein>
<name>A0A162JLT2_CORDF</name>
<evidence type="ECO:0000313" key="2">
    <source>
        <dbReference type="Proteomes" id="UP000076881"/>
    </source>
</evidence>
<dbReference type="PANTHER" id="PTHR35895:SF3">
    <property type="entry name" value="PRE-RRNA PROCESSING PROTEIN"/>
    <property type="match status" value="1"/>
</dbReference>
<dbReference type="PANTHER" id="PTHR35895">
    <property type="entry name" value="CHROMOSOME 16, WHOLE GENOME SHOTGUN SEQUENCE"/>
    <property type="match status" value="1"/>
</dbReference>
<gene>
    <name evidence="1" type="ORF">LEL_09413</name>
</gene>
<dbReference type="Proteomes" id="UP000076881">
    <property type="component" value="Unassembled WGS sequence"/>
</dbReference>
<dbReference type="Pfam" id="PF12505">
    <property type="entry name" value="DUF3712"/>
    <property type="match status" value="1"/>
</dbReference>
<comment type="caution">
    <text evidence="1">The sequence shown here is derived from an EMBL/GenBank/DDBJ whole genome shotgun (WGS) entry which is preliminary data.</text>
</comment>
<dbReference type="InterPro" id="IPR046368">
    <property type="entry name" value="Tag1"/>
</dbReference>
<reference evidence="1 2" key="1">
    <citation type="journal article" date="2016" name="Genome Biol. Evol.">
        <title>Divergent and convergent evolution of fungal pathogenicity.</title>
        <authorList>
            <person name="Shang Y."/>
            <person name="Xiao G."/>
            <person name="Zheng P."/>
            <person name="Cen K."/>
            <person name="Zhan S."/>
            <person name="Wang C."/>
        </authorList>
    </citation>
    <scope>NUCLEOTIDE SEQUENCE [LARGE SCALE GENOMIC DNA]</scope>
    <source>
        <strain evidence="1 2">RCEF 1005</strain>
    </source>
</reference>
<dbReference type="OrthoDB" id="10039566at2759"/>
<organism evidence="1 2">
    <name type="scientific">Akanthomyces lecanii RCEF 1005</name>
    <dbReference type="NCBI Taxonomy" id="1081108"/>
    <lineage>
        <taxon>Eukaryota</taxon>
        <taxon>Fungi</taxon>
        <taxon>Dikarya</taxon>
        <taxon>Ascomycota</taxon>
        <taxon>Pezizomycotina</taxon>
        <taxon>Sordariomycetes</taxon>
        <taxon>Hypocreomycetidae</taxon>
        <taxon>Hypocreales</taxon>
        <taxon>Cordycipitaceae</taxon>
        <taxon>Akanthomyces</taxon>
        <taxon>Cordyceps confragosa</taxon>
    </lineage>
</organism>
<proteinExistence type="predicted"/>
<dbReference type="EMBL" id="AZHF01000009">
    <property type="protein sequence ID" value="OAA70822.1"/>
    <property type="molecule type" value="Genomic_DNA"/>
</dbReference>
<dbReference type="AlphaFoldDB" id="A0A162JLT2"/>
<evidence type="ECO:0000313" key="1">
    <source>
        <dbReference type="EMBL" id="OAA70822.1"/>
    </source>
</evidence>
<accession>A0A162JLT2</accession>